<reference evidence="13 14" key="1">
    <citation type="submission" date="2016-11" db="EMBL/GenBank/DDBJ databases">
        <authorList>
            <person name="Jaros S."/>
            <person name="Januszkiewicz K."/>
            <person name="Wedrychowicz H."/>
        </authorList>
    </citation>
    <scope>NUCLEOTIDE SEQUENCE [LARGE SCALE GENOMIC DNA]</scope>
    <source>
        <strain evidence="13 14">DSM 18119</strain>
    </source>
</reference>
<feature type="active site" evidence="6 8">
    <location>
        <position position="151"/>
    </location>
</feature>
<evidence type="ECO:0000256" key="8">
    <source>
        <dbReference type="PROSITE-ProRule" id="PRU10086"/>
    </source>
</evidence>
<organism evidence="13 14">
    <name type="scientific">Flavisolibacter ginsengisoli DSM 18119</name>
    <dbReference type="NCBI Taxonomy" id="1121884"/>
    <lineage>
        <taxon>Bacteria</taxon>
        <taxon>Pseudomonadati</taxon>
        <taxon>Bacteroidota</taxon>
        <taxon>Chitinophagia</taxon>
        <taxon>Chitinophagales</taxon>
        <taxon>Chitinophagaceae</taxon>
        <taxon>Flavisolibacter</taxon>
    </lineage>
</organism>
<dbReference type="GO" id="GO:0004176">
    <property type="term" value="F:ATP-dependent peptidase activity"/>
    <property type="evidence" value="ECO:0007669"/>
    <property type="project" value="InterPro"/>
</dbReference>
<dbReference type="STRING" id="1121884.SAMN02745131_01073"/>
<evidence type="ECO:0000313" key="14">
    <source>
        <dbReference type="Proteomes" id="UP000184048"/>
    </source>
</evidence>
<dbReference type="EC" id="3.4.21.92" evidence="6 9"/>
<dbReference type="PROSITE" id="PS00382">
    <property type="entry name" value="CLP_PROTEASE_HIS"/>
    <property type="match status" value="1"/>
</dbReference>
<comment type="function">
    <text evidence="6 10">Cleaves peptides in various proteins in a process that requires ATP hydrolysis. Has a chymotrypsin-like activity. Plays a major role in the degradation of misfolded proteins.</text>
</comment>
<name>A0A1M4W3J1_9BACT</name>
<dbReference type="NCBIfam" id="NF009205">
    <property type="entry name" value="PRK12553.1"/>
    <property type="match status" value="1"/>
</dbReference>
<proteinExistence type="inferred from homology"/>
<dbReference type="InterPro" id="IPR023562">
    <property type="entry name" value="ClpP/TepA"/>
</dbReference>
<dbReference type="PRINTS" id="PR00127">
    <property type="entry name" value="CLPPROTEASEP"/>
</dbReference>
<dbReference type="CDD" id="cd07017">
    <property type="entry name" value="S14_ClpP_2"/>
    <property type="match status" value="1"/>
</dbReference>
<dbReference type="PANTHER" id="PTHR10381">
    <property type="entry name" value="ATP-DEPENDENT CLP PROTEASE PROTEOLYTIC SUBUNIT"/>
    <property type="match status" value="1"/>
</dbReference>
<dbReference type="Pfam" id="PF00574">
    <property type="entry name" value="CLP_protease"/>
    <property type="match status" value="1"/>
</dbReference>
<comment type="subcellular location">
    <subcellularLocation>
        <location evidence="6">Cytoplasm</location>
    </subcellularLocation>
</comment>
<dbReference type="Gene3D" id="3.90.226.10">
    <property type="entry name" value="2-enoyl-CoA Hydratase, Chain A, domain 1"/>
    <property type="match status" value="1"/>
</dbReference>
<gene>
    <name evidence="6" type="primary">clpP</name>
    <name evidence="13" type="ORF">SAMN02745131_01073</name>
</gene>
<dbReference type="InterPro" id="IPR029045">
    <property type="entry name" value="ClpP/crotonase-like_dom_sf"/>
</dbReference>
<dbReference type="InterPro" id="IPR001907">
    <property type="entry name" value="ClpP"/>
</dbReference>
<evidence type="ECO:0000256" key="2">
    <source>
        <dbReference type="ARBA" id="ARBA00022670"/>
    </source>
</evidence>
<dbReference type="GO" id="GO:0005737">
    <property type="term" value="C:cytoplasm"/>
    <property type="evidence" value="ECO:0007669"/>
    <property type="project" value="UniProtKB-SubCell"/>
</dbReference>
<dbReference type="EMBL" id="FQUU01000003">
    <property type="protein sequence ID" value="SHE75808.1"/>
    <property type="molecule type" value="Genomic_DNA"/>
</dbReference>
<sequence>MSFKNQYNYWNRMQPQPDPNTPGTPGEPDEEEKEERAEVDTRMLYKRLEKYFFETRAIYLWGVVDDKSAKDVVTKLLLLEADAPGKEIKFFISSPGGSVTSGMVIYDTMKLIKSPVSTICMGLAASMGSILLSAGEKGKRFIYPHGEVMIHQPSLGGHIQGVSADMEIHAEQILRTKEMGARILADNTGQTIERIRKDFERDYWMDAEKSIEYGIVDKILDKMY</sequence>
<feature type="active site" evidence="7">
    <location>
        <position position="126"/>
    </location>
</feature>
<evidence type="ECO:0000256" key="11">
    <source>
        <dbReference type="RuleBase" id="RU003567"/>
    </source>
</evidence>
<keyword evidence="4 6" id="KW-0720">Serine protease</keyword>
<evidence type="ECO:0000256" key="5">
    <source>
        <dbReference type="ARBA" id="ARBA00034021"/>
    </source>
</evidence>
<comment type="similarity">
    <text evidence="1 6 11">Belongs to the peptidase S14 family.</text>
</comment>
<accession>A0A1M4W3J1</accession>
<dbReference type="Proteomes" id="UP000184048">
    <property type="component" value="Unassembled WGS sequence"/>
</dbReference>
<comment type="catalytic activity">
    <reaction evidence="5 6 8">
        <text>Hydrolysis of proteins to small peptides in the presence of ATP and magnesium. alpha-casein is the usual test substrate. In the absence of ATP, only oligopeptides shorter than five residues are hydrolyzed (such as succinyl-Leu-Tyr-|-NHMec, and Leu-Tyr-Leu-|-Tyr-Trp, in which cleavage of the -Tyr-|-Leu- and -Tyr-|-Trp bonds also occurs).</text>
        <dbReference type="EC" id="3.4.21.92"/>
    </reaction>
</comment>
<dbReference type="AlphaFoldDB" id="A0A1M4W3J1"/>
<dbReference type="PROSITE" id="PS00381">
    <property type="entry name" value="CLP_PROTEASE_SER"/>
    <property type="match status" value="1"/>
</dbReference>
<feature type="compositionally biased region" description="Polar residues" evidence="12">
    <location>
        <begin position="1"/>
        <end position="14"/>
    </location>
</feature>
<evidence type="ECO:0000256" key="6">
    <source>
        <dbReference type="HAMAP-Rule" id="MF_00444"/>
    </source>
</evidence>
<protein>
    <recommendedName>
        <fullName evidence="6 11">ATP-dependent Clp protease proteolytic subunit</fullName>
        <ecNumber evidence="6 9">3.4.21.92</ecNumber>
    </recommendedName>
    <alternativeName>
        <fullName evidence="6">Endopeptidase Clp</fullName>
    </alternativeName>
</protein>
<feature type="region of interest" description="Disordered" evidence="12">
    <location>
        <begin position="1"/>
        <end position="38"/>
    </location>
</feature>
<evidence type="ECO:0000256" key="3">
    <source>
        <dbReference type="ARBA" id="ARBA00022801"/>
    </source>
</evidence>
<dbReference type="HAMAP" id="MF_00444">
    <property type="entry name" value="ClpP"/>
    <property type="match status" value="1"/>
</dbReference>
<evidence type="ECO:0000256" key="12">
    <source>
        <dbReference type="SAM" id="MobiDB-lite"/>
    </source>
</evidence>
<dbReference type="SUPFAM" id="SSF52096">
    <property type="entry name" value="ClpP/crotonase"/>
    <property type="match status" value="1"/>
</dbReference>
<dbReference type="GO" id="GO:0004252">
    <property type="term" value="F:serine-type endopeptidase activity"/>
    <property type="evidence" value="ECO:0007669"/>
    <property type="project" value="UniProtKB-UniRule"/>
</dbReference>
<keyword evidence="6" id="KW-0963">Cytoplasm</keyword>
<feature type="active site" description="Nucleophile" evidence="6">
    <location>
        <position position="126"/>
    </location>
</feature>
<evidence type="ECO:0000256" key="4">
    <source>
        <dbReference type="ARBA" id="ARBA00022825"/>
    </source>
</evidence>
<dbReference type="GO" id="GO:0006515">
    <property type="term" value="P:protein quality control for misfolded or incompletely synthesized proteins"/>
    <property type="evidence" value="ECO:0007669"/>
    <property type="project" value="TreeGrafter"/>
</dbReference>
<dbReference type="GO" id="GO:0009368">
    <property type="term" value="C:endopeptidase Clp complex"/>
    <property type="evidence" value="ECO:0007669"/>
    <property type="project" value="TreeGrafter"/>
</dbReference>
<dbReference type="PANTHER" id="PTHR10381:SF11">
    <property type="entry name" value="ATP-DEPENDENT CLP PROTEASE PROTEOLYTIC SUBUNIT, MITOCHONDRIAL"/>
    <property type="match status" value="1"/>
</dbReference>
<dbReference type="InterPro" id="IPR018215">
    <property type="entry name" value="ClpP_Ser_AS"/>
</dbReference>
<evidence type="ECO:0000256" key="10">
    <source>
        <dbReference type="RuleBase" id="RU000550"/>
    </source>
</evidence>
<keyword evidence="3 6" id="KW-0378">Hydrolase</keyword>
<keyword evidence="2 6" id="KW-0645">Protease</keyword>
<comment type="subunit">
    <text evidence="6">Fourteen ClpP subunits assemble into 2 heptameric rings which stack back to back to give a disk-like structure with a central cavity, resembling the structure of eukaryotic proteasomes.</text>
</comment>
<evidence type="ECO:0000313" key="13">
    <source>
        <dbReference type="EMBL" id="SHE75808.1"/>
    </source>
</evidence>
<evidence type="ECO:0000256" key="1">
    <source>
        <dbReference type="ARBA" id="ARBA00007039"/>
    </source>
</evidence>
<dbReference type="InterPro" id="IPR033135">
    <property type="entry name" value="ClpP_His_AS"/>
</dbReference>
<evidence type="ECO:0000256" key="9">
    <source>
        <dbReference type="RuleBase" id="RU000549"/>
    </source>
</evidence>
<dbReference type="GO" id="GO:0051117">
    <property type="term" value="F:ATPase binding"/>
    <property type="evidence" value="ECO:0007669"/>
    <property type="project" value="TreeGrafter"/>
</dbReference>
<keyword evidence="14" id="KW-1185">Reference proteome</keyword>
<evidence type="ECO:0000256" key="7">
    <source>
        <dbReference type="PROSITE-ProRule" id="PRU10085"/>
    </source>
</evidence>